<name>A0AAN6YHY8_9PEZI</name>
<dbReference type="InterPro" id="IPR050390">
    <property type="entry name" value="C5-Methyltransferase"/>
</dbReference>
<dbReference type="GO" id="GO:0003886">
    <property type="term" value="F:DNA (cytosine-5-)-methyltransferase activity"/>
    <property type="evidence" value="ECO:0007669"/>
    <property type="project" value="UniProtKB-EC"/>
</dbReference>
<dbReference type="GO" id="GO:0005634">
    <property type="term" value="C:nucleus"/>
    <property type="evidence" value="ECO:0007669"/>
    <property type="project" value="UniProtKB-SubCell"/>
</dbReference>
<dbReference type="GO" id="GO:0003677">
    <property type="term" value="F:DNA binding"/>
    <property type="evidence" value="ECO:0007669"/>
    <property type="project" value="UniProtKB-KW"/>
</dbReference>
<dbReference type="GO" id="GO:0003682">
    <property type="term" value="F:chromatin binding"/>
    <property type="evidence" value="ECO:0007669"/>
    <property type="project" value="InterPro"/>
</dbReference>
<evidence type="ECO:0000313" key="12">
    <source>
        <dbReference type="Proteomes" id="UP001301769"/>
    </source>
</evidence>
<keyword evidence="12" id="KW-1185">Reference proteome</keyword>
<dbReference type="InterPro" id="IPR029063">
    <property type="entry name" value="SAM-dependent_MTases_sf"/>
</dbReference>
<evidence type="ECO:0000256" key="6">
    <source>
        <dbReference type="ARBA" id="ARBA00023125"/>
    </source>
</evidence>
<dbReference type="EMBL" id="MU858053">
    <property type="protein sequence ID" value="KAK4218401.1"/>
    <property type="molecule type" value="Genomic_DNA"/>
</dbReference>
<dbReference type="PROSITE" id="PS51679">
    <property type="entry name" value="SAM_MT_C5"/>
    <property type="match status" value="1"/>
</dbReference>
<feature type="region of interest" description="Disordered" evidence="9">
    <location>
        <begin position="1857"/>
        <end position="1879"/>
    </location>
</feature>
<dbReference type="InterPro" id="IPR018117">
    <property type="entry name" value="C5_DNA_meth_AS"/>
</dbReference>
<feature type="region of interest" description="Disordered" evidence="9">
    <location>
        <begin position="1892"/>
        <end position="1935"/>
    </location>
</feature>
<protein>
    <recommendedName>
        <fullName evidence="2">DNA (cytosine-5-)-methyltransferase</fullName>
        <ecNumber evidence="2">2.1.1.37</ecNumber>
    </recommendedName>
</protein>
<feature type="compositionally biased region" description="Low complexity" evidence="9">
    <location>
        <begin position="1902"/>
        <end position="1911"/>
    </location>
</feature>
<dbReference type="Pfam" id="PF00145">
    <property type="entry name" value="DNA_methylase"/>
    <property type="match status" value="2"/>
</dbReference>
<dbReference type="InterPro" id="IPR001025">
    <property type="entry name" value="BAH_dom"/>
</dbReference>
<evidence type="ECO:0000256" key="5">
    <source>
        <dbReference type="ARBA" id="ARBA00022691"/>
    </source>
</evidence>
<dbReference type="Gene3D" id="3.40.50.150">
    <property type="entry name" value="Vaccinia Virus protein VP39"/>
    <property type="match status" value="1"/>
</dbReference>
<dbReference type="InterPro" id="IPR057215">
    <property type="entry name" value="DUF7893"/>
</dbReference>
<comment type="caution">
    <text evidence="11">The sequence shown here is derived from an EMBL/GenBank/DDBJ whole genome shotgun (WGS) entry which is preliminary data.</text>
</comment>
<keyword evidence="5 8" id="KW-0949">S-adenosyl-L-methionine</keyword>
<dbReference type="Proteomes" id="UP001301769">
    <property type="component" value="Unassembled WGS sequence"/>
</dbReference>
<comment type="similarity">
    <text evidence="8">Belongs to the class I-like SAM-binding methyltransferase superfamily. C5-methyltransferase family.</text>
</comment>
<evidence type="ECO:0000256" key="3">
    <source>
        <dbReference type="ARBA" id="ARBA00022603"/>
    </source>
</evidence>
<keyword evidence="6" id="KW-0238">DNA-binding</keyword>
<accession>A0AAN6YHY8</accession>
<sequence length="2005" mass="225657">MFGARALILKGVEKWSYQPRLLGLSRPWSLTTRESSTLCLETQSQSTLPTPVGDSEVRQGYRFRHRLPREGFAAPSSVPKHSFPIRDGHRSYIPKPVWALSDFLLHHEHDRLHEISPEGHPLRALARDTSGRLSPLLAYAILRHLVDLGKLDPVWVCDLETSEQFEARITNSPREWITPELLSHWAWIALTKDPDARARSFALSTYPKPWLLFSVCILNLRHQYASRESLVYMVDHVVQWQARFSQEANHNPSTFHLESNRFALTIGWLVRKCLIVWPDLLPNLARPTADFIKTIPLVASRSRYTHGYKCQCHIFNSAIEALGEEPAADRQRAREFCWEAQKILLECSSTSDRQLIISRNSYRSIRMVMLSLKKTALETKVAIRSSTSWPPYRKVWDGTDERRKPEDDLSRASQAGILMHEAGYSSDWDDEAMTVLGGSFSGRPPTVQTRTLDFKFSDNPDTLWIARINATRNAREAWGVFQSPPVPGMLPTTGVYAAMFAKLYARPVDMAGVVPGDTTRVFPVDNGNLSPFAITSLEPPDPKSLYQRMLNQRLAPTGLCLQLLIRNADDIEEAMEYFRKSPYSSAAPVLEVSLEALSESDLNGFDNPSLHWKRKMLSSIPPGILAAWISALCRIRSNRRRLIRPCYISNAVFLARLHKSITPPGSRDSAPLFREIATFLGRGKMVRPTKGEPKAASTLRVFLVVYSQFSFVWKGADERMFQAFCLILQKTVRSFLFLTKAGSQKVRMRGWRKAAELVHSETLLLEPCRNGVVQEFKLLVQPLDTEKTTPSSVYPHPRFPLRTAMTLQLYMRALAASGNAEEMVRVVEWLFDSYERGFVFSQELITPGAFEHQVLVNTLAYFDSIIEKLGDSSTQRRLRDRLQYLQDERGCTWYLHELHGNLRRCIDEDLLCAKAYKGLTAGWTSSSSPSRATSHYHGFIPPAPLIGEREALAALTETLERQGDKQNEDFIEFDLDQFTFYINSDMYPLEMRPLHHLSTKNGHGSLFFDGIVSHGDLKFYLKKVEVIGLPIGNYGVSNHSVVGHIWARSRRNAHTEIYYRLKKPAIEYSRYHTPFLWIADLAKHVVDFCTWMLERKQQITIMAFQKKFIQWALKAHGTSRSFRQWRQKHNGDDFRTSVGDTISTPRDHEDITDTKWERMSSKDGVEDERWFGLVQRVHTNPRNGSKSFDVTWFYRPVETPCMMRYPWPNELFLSDHCTCEEGPSARVKGREILATHSVDWFGDPINPKGEFVVRQLYVVPERRWVTLSQSNLRCKHDPLPFPFRVGDTVLVYTNASAAEPEPLLETCEVVKVFKQEQLRFVRLRKLLRRKDVDPRARDAAPNELVYTQRLVVKKASSIIGKCCVRFVRPNAPIPVPYNKGGTGNLFFVTTQLKISDDGVSTCAPFDGEFPTTLRQGFDPDHNRAPKLRGLDLFCGSGNFGRGLEEGGAVEMRWANDIWDKAIHTYMANCPTPETTRPFLGSVDDLLQLAMEGKFADNVPRPGDVDFISGGSPCPGFSRLTADKTTLKQVKNQSLVASFASFVDFYRPQYGILENVTTIVQSQENRKQDVLSQLFCALVGLGYQAQLIMGDAWSHGAPQSRSRVFLYFAAPGLSLPEAPRPSHSHHPKVKNQGLGKMCNGEPFVSRMFGPTPFTYVSAGESTADLPPIYDSTPDSCIPFPDHRLSVGPTYDRRREFALIPTHPSGLNFAKAWNKGKGVMTPAERQFFPPDGSERVAPFSQGWTRVRPNDIFGTVTTACNPTDARLSAGLHWAEDRPISVQEVRRAQGFPDEEVLVGNRTHQWKLVGNSVARQVAIALGLQLREAWLGSLYDDPWVGVKTCVGGSAALSTTLREFTPAATMASNSSSSTATPRSGSSQGTKRVLTSLLNEMHARETKRRCCDGTELATSTASSSDEESPSAVATTPAGESSLDEEEVASRDFDMVNSVDEERPALLGLRPALPGYGVGNSMDGMFPGTEMPIEPADDVEAPVEPAGDKVSGLTVVRL</sequence>
<evidence type="ECO:0000256" key="7">
    <source>
        <dbReference type="ARBA" id="ARBA00023242"/>
    </source>
</evidence>
<dbReference type="PANTHER" id="PTHR10629">
    <property type="entry name" value="CYTOSINE-SPECIFIC METHYLTRANSFERASE"/>
    <property type="match status" value="1"/>
</dbReference>
<organism evidence="11 12">
    <name type="scientific">Rhypophila decipiens</name>
    <dbReference type="NCBI Taxonomy" id="261697"/>
    <lineage>
        <taxon>Eukaryota</taxon>
        <taxon>Fungi</taxon>
        <taxon>Dikarya</taxon>
        <taxon>Ascomycota</taxon>
        <taxon>Pezizomycotina</taxon>
        <taxon>Sordariomycetes</taxon>
        <taxon>Sordariomycetidae</taxon>
        <taxon>Sordariales</taxon>
        <taxon>Naviculisporaceae</taxon>
        <taxon>Rhypophila</taxon>
    </lineage>
</organism>
<feature type="active site" evidence="8">
    <location>
        <position position="1513"/>
    </location>
</feature>
<keyword evidence="4 8" id="KW-0808">Transferase</keyword>
<dbReference type="Gene3D" id="2.30.30.490">
    <property type="match status" value="2"/>
</dbReference>
<keyword evidence="3 8" id="KW-0489">Methyltransferase</keyword>
<dbReference type="Pfam" id="PF25423">
    <property type="entry name" value="DUF7893"/>
    <property type="match status" value="1"/>
</dbReference>
<dbReference type="GO" id="GO:0044027">
    <property type="term" value="P:negative regulation of gene expression via chromosomal CpG island methylation"/>
    <property type="evidence" value="ECO:0007669"/>
    <property type="project" value="TreeGrafter"/>
</dbReference>
<evidence type="ECO:0000256" key="8">
    <source>
        <dbReference type="PROSITE-ProRule" id="PRU01016"/>
    </source>
</evidence>
<dbReference type="PRINTS" id="PR00105">
    <property type="entry name" value="C5METTRFRASE"/>
</dbReference>
<dbReference type="SUPFAM" id="SSF53335">
    <property type="entry name" value="S-adenosyl-L-methionine-dependent methyltransferases"/>
    <property type="match status" value="1"/>
</dbReference>
<feature type="domain" description="BAH" evidence="10">
    <location>
        <begin position="1134"/>
        <end position="1268"/>
    </location>
</feature>
<evidence type="ECO:0000256" key="2">
    <source>
        <dbReference type="ARBA" id="ARBA00011975"/>
    </source>
</evidence>
<feature type="compositionally biased region" description="Low complexity" evidence="9">
    <location>
        <begin position="1857"/>
        <end position="1875"/>
    </location>
</feature>
<dbReference type="InterPro" id="IPR043151">
    <property type="entry name" value="BAH_sf"/>
</dbReference>
<dbReference type="PANTHER" id="PTHR10629:SF54">
    <property type="entry name" value="DNA METHYLTRANSFERASE DIM-2"/>
    <property type="match status" value="1"/>
</dbReference>
<dbReference type="CDD" id="cd04712">
    <property type="entry name" value="BAH_DCM_I"/>
    <property type="match status" value="1"/>
</dbReference>
<reference evidence="11" key="2">
    <citation type="submission" date="2023-05" db="EMBL/GenBank/DDBJ databases">
        <authorList>
            <consortium name="Lawrence Berkeley National Laboratory"/>
            <person name="Steindorff A."/>
            <person name="Hensen N."/>
            <person name="Bonometti L."/>
            <person name="Westerberg I."/>
            <person name="Brannstrom I.O."/>
            <person name="Guillou S."/>
            <person name="Cros-Aarteil S."/>
            <person name="Calhoun S."/>
            <person name="Haridas S."/>
            <person name="Kuo A."/>
            <person name="Mondo S."/>
            <person name="Pangilinan J."/>
            <person name="Riley R."/>
            <person name="Labutti K."/>
            <person name="Andreopoulos B."/>
            <person name="Lipzen A."/>
            <person name="Chen C."/>
            <person name="Yanf M."/>
            <person name="Daum C."/>
            <person name="Ng V."/>
            <person name="Clum A."/>
            <person name="Ohm R."/>
            <person name="Martin F."/>
            <person name="Silar P."/>
            <person name="Natvig D."/>
            <person name="Lalanne C."/>
            <person name="Gautier V."/>
            <person name="Ament-Velasquez S.L."/>
            <person name="Kruys A."/>
            <person name="Hutchinson M.I."/>
            <person name="Powell A.J."/>
            <person name="Barry K."/>
            <person name="Miller A.N."/>
            <person name="Grigoriev I.V."/>
            <person name="Debuchy R."/>
            <person name="Gladieux P."/>
            <person name="Thoren M.H."/>
            <person name="Johannesson H."/>
        </authorList>
    </citation>
    <scope>NUCLEOTIDE SEQUENCE</scope>
    <source>
        <strain evidence="11">PSN293</strain>
    </source>
</reference>
<evidence type="ECO:0000313" key="11">
    <source>
        <dbReference type="EMBL" id="KAK4218401.1"/>
    </source>
</evidence>
<dbReference type="PROSITE" id="PS00094">
    <property type="entry name" value="C5_MTASE_1"/>
    <property type="match status" value="1"/>
</dbReference>
<dbReference type="PROSITE" id="PS51038">
    <property type="entry name" value="BAH"/>
    <property type="match status" value="2"/>
</dbReference>
<evidence type="ECO:0000259" key="10">
    <source>
        <dbReference type="PROSITE" id="PS51038"/>
    </source>
</evidence>
<reference evidence="11" key="1">
    <citation type="journal article" date="2023" name="Mol. Phylogenet. Evol.">
        <title>Genome-scale phylogeny and comparative genomics of the fungal order Sordariales.</title>
        <authorList>
            <person name="Hensen N."/>
            <person name="Bonometti L."/>
            <person name="Westerberg I."/>
            <person name="Brannstrom I.O."/>
            <person name="Guillou S."/>
            <person name="Cros-Aarteil S."/>
            <person name="Calhoun S."/>
            <person name="Haridas S."/>
            <person name="Kuo A."/>
            <person name="Mondo S."/>
            <person name="Pangilinan J."/>
            <person name="Riley R."/>
            <person name="LaButti K."/>
            <person name="Andreopoulos B."/>
            <person name="Lipzen A."/>
            <person name="Chen C."/>
            <person name="Yan M."/>
            <person name="Daum C."/>
            <person name="Ng V."/>
            <person name="Clum A."/>
            <person name="Steindorff A."/>
            <person name="Ohm R.A."/>
            <person name="Martin F."/>
            <person name="Silar P."/>
            <person name="Natvig D.O."/>
            <person name="Lalanne C."/>
            <person name="Gautier V."/>
            <person name="Ament-Velasquez S.L."/>
            <person name="Kruys A."/>
            <person name="Hutchinson M.I."/>
            <person name="Powell A.J."/>
            <person name="Barry K."/>
            <person name="Miller A.N."/>
            <person name="Grigoriev I.V."/>
            <person name="Debuchy R."/>
            <person name="Gladieux P."/>
            <person name="Hiltunen Thoren M."/>
            <person name="Johannesson H."/>
        </authorList>
    </citation>
    <scope>NUCLEOTIDE SEQUENCE</scope>
    <source>
        <strain evidence="11">PSN293</strain>
    </source>
</reference>
<dbReference type="InterPro" id="IPR001525">
    <property type="entry name" value="C5_MeTfrase"/>
</dbReference>
<dbReference type="EC" id="2.1.1.37" evidence="2"/>
<dbReference type="GO" id="GO:0032259">
    <property type="term" value="P:methylation"/>
    <property type="evidence" value="ECO:0007669"/>
    <property type="project" value="UniProtKB-KW"/>
</dbReference>
<feature type="domain" description="BAH" evidence="10">
    <location>
        <begin position="1281"/>
        <end position="1403"/>
    </location>
</feature>
<dbReference type="FunFam" id="3.40.50.150:FF:000528">
    <property type="entry name" value="DNA methyltransferase Dim-2"/>
    <property type="match status" value="1"/>
</dbReference>
<proteinExistence type="inferred from homology"/>
<evidence type="ECO:0000256" key="1">
    <source>
        <dbReference type="ARBA" id="ARBA00004123"/>
    </source>
</evidence>
<comment type="subcellular location">
    <subcellularLocation>
        <location evidence="1">Nucleus</location>
    </subcellularLocation>
</comment>
<dbReference type="Gene3D" id="3.90.120.10">
    <property type="entry name" value="DNA Methylase, subunit A, domain 2"/>
    <property type="match status" value="1"/>
</dbReference>
<evidence type="ECO:0000256" key="4">
    <source>
        <dbReference type="ARBA" id="ARBA00022679"/>
    </source>
</evidence>
<keyword evidence="7" id="KW-0539">Nucleus</keyword>
<gene>
    <name evidence="11" type="ORF">QBC37DRAFT_305908</name>
</gene>
<evidence type="ECO:0000256" key="9">
    <source>
        <dbReference type="SAM" id="MobiDB-lite"/>
    </source>
</evidence>